<keyword evidence="4 6" id="KW-0378">Hydrolase</keyword>
<dbReference type="GO" id="GO:0017110">
    <property type="term" value="F:nucleoside diphosphate phosphatase activity"/>
    <property type="evidence" value="ECO:0007669"/>
    <property type="project" value="InterPro"/>
</dbReference>
<dbReference type="EMBL" id="BBYR01000038">
    <property type="protein sequence ID" value="GAP36706.1"/>
    <property type="molecule type" value="Genomic_DNA"/>
</dbReference>
<comment type="subunit">
    <text evidence="2 4">Monomer.</text>
</comment>
<evidence type="ECO:0000256" key="3">
    <source>
        <dbReference type="ARBA" id="ARBA00015552"/>
    </source>
</evidence>
<sequence length="241" mass="25832">MLVLRLARGKFPATDRRSTGTTCGPCGMGGGIVDRAGPAEGRRGPHRAAARRAVARTRYHGPMDRPPPATAAPERWRPSVTVAAVIAETGDDGTPRYLLVEEETPEGLRLNNPAGHLDPGEGPTEAVVREALEETARAFTPEAVLGVYLSRFRRPARGEDVTYLRIAYAGRAGPADPARALDRGIVRTLWMTLAEVRAAAGRLRSPLVLRCLEDHAAGVRHPLSLVHADPSLADPEIKRGG</sequence>
<dbReference type="GO" id="GO:0004787">
    <property type="term" value="F:thiamine diphosphate phosphatase activity"/>
    <property type="evidence" value="ECO:0007669"/>
    <property type="project" value="InterPro"/>
</dbReference>
<dbReference type="PANTHER" id="PTHR43736">
    <property type="entry name" value="ADP-RIBOSE PYROPHOSPHATASE"/>
    <property type="match status" value="1"/>
</dbReference>
<keyword evidence="7" id="KW-1185">Reference proteome</keyword>
<keyword evidence="4" id="KW-0460">Magnesium</keyword>
<dbReference type="InterPro" id="IPR015797">
    <property type="entry name" value="NUDIX_hydrolase-like_dom_sf"/>
</dbReference>
<evidence type="ECO:0000256" key="4">
    <source>
        <dbReference type="RuleBase" id="RU364043"/>
    </source>
</evidence>
<evidence type="ECO:0000259" key="5">
    <source>
        <dbReference type="PROSITE" id="PS51462"/>
    </source>
</evidence>
<feature type="domain" description="Nudix hydrolase" evidence="5">
    <location>
        <begin position="75"/>
        <end position="213"/>
    </location>
</feature>
<name>A0A0K8P252_PISS1</name>
<dbReference type="PROSITE" id="PS51462">
    <property type="entry name" value="NUDIX"/>
    <property type="match status" value="1"/>
</dbReference>
<comment type="cofactor">
    <cofactor evidence="4">
        <name>Mg(2+)</name>
        <dbReference type="ChEBI" id="CHEBI:18420"/>
    </cofactor>
</comment>
<comment type="caution">
    <text evidence="6">The sequence shown here is derived from an EMBL/GenBank/DDBJ whole genome shotgun (WGS) entry which is preliminary data.</text>
</comment>
<dbReference type="Pfam" id="PF00293">
    <property type="entry name" value="NUDIX"/>
    <property type="match status" value="1"/>
</dbReference>
<gene>
    <name evidence="4" type="primary">nudJ</name>
    <name evidence="6" type="ORF">ISF6_2546</name>
</gene>
<dbReference type="InterPro" id="IPR000086">
    <property type="entry name" value="NUDIX_hydrolase_dom"/>
</dbReference>
<evidence type="ECO:0000313" key="7">
    <source>
        <dbReference type="Proteomes" id="UP000037660"/>
    </source>
</evidence>
<dbReference type="CDD" id="cd03675">
    <property type="entry name" value="NUDIX_Hydrolase"/>
    <property type="match status" value="1"/>
</dbReference>
<dbReference type="AlphaFoldDB" id="A0A0K8P252"/>
<evidence type="ECO:0000256" key="2">
    <source>
        <dbReference type="ARBA" id="ARBA00011245"/>
    </source>
</evidence>
<dbReference type="Gene3D" id="3.90.79.10">
    <property type="entry name" value="Nucleoside Triphosphate Pyrophosphohydrolase"/>
    <property type="match status" value="1"/>
</dbReference>
<accession>A0A0K8P252</accession>
<dbReference type="SUPFAM" id="SSF55811">
    <property type="entry name" value="Nudix"/>
    <property type="match status" value="1"/>
</dbReference>
<dbReference type="STRING" id="1547922.ISF6_2546"/>
<evidence type="ECO:0000256" key="1">
    <source>
        <dbReference type="ARBA" id="ARBA00007608"/>
    </source>
</evidence>
<evidence type="ECO:0000313" key="6">
    <source>
        <dbReference type="EMBL" id="GAP36706.1"/>
    </source>
</evidence>
<reference evidence="6 7" key="2">
    <citation type="journal article" date="2016" name="Science">
        <title>A bacterium that degrades and assimilates poly(ethylene terephthalate).</title>
        <authorList>
            <person name="Yoshida S."/>
            <person name="Hiraga K."/>
            <person name="Takehana T."/>
            <person name="Taniguchi I."/>
            <person name="Yamaji H."/>
            <person name="Maeda Y."/>
            <person name="Toyohara K."/>
            <person name="Miyamoto K."/>
            <person name="Kimura Y."/>
            <person name="Oda K."/>
        </authorList>
    </citation>
    <scope>NUCLEOTIDE SEQUENCE [LARGE SCALE GENOMIC DNA]</scope>
    <source>
        <strain evidence="7">NBRC 110686 / TISTR 2288 / 201-F6</strain>
    </source>
</reference>
<protein>
    <recommendedName>
        <fullName evidence="3 4">Phosphatase NudJ</fullName>
        <ecNumber evidence="4">3.6.1.-</ecNumber>
    </recommendedName>
</protein>
<comment type="similarity">
    <text evidence="1 4">Belongs to the Nudix hydrolase family. NudJ subfamily.</text>
</comment>
<proteinExistence type="inferred from homology"/>
<reference evidence="7" key="1">
    <citation type="submission" date="2015-07" db="EMBL/GenBank/DDBJ databases">
        <title>Discovery of a poly(ethylene terephthalate assimilation.</title>
        <authorList>
            <person name="Yoshida S."/>
            <person name="Hiraga K."/>
            <person name="Takehana T."/>
            <person name="Taniguchi I."/>
            <person name="Yamaji H."/>
            <person name="Maeda Y."/>
            <person name="Toyohara K."/>
            <person name="Miyamoto K."/>
            <person name="Kimura Y."/>
            <person name="Oda K."/>
        </authorList>
    </citation>
    <scope>NUCLEOTIDE SEQUENCE [LARGE SCALE GENOMIC DNA]</scope>
    <source>
        <strain evidence="7">NBRC 110686 / TISTR 2288 / 201-F6</strain>
    </source>
</reference>
<organism evidence="6 7">
    <name type="scientific">Piscinibacter sakaiensis</name>
    <name type="common">Ideonella sakaiensis</name>
    <dbReference type="NCBI Taxonomy" id="1547922"/>
    <lineage>
        <taxon>Bacteria</taxon>
        <taxon>Pseudomonadati</taxon>
        <taxon>Pseudomonadota</taxon>
        <taxon>Betaproteobacteria</taxon>
        <taxon>Burkholderiales</taxon>
        <taxon>Sphaerotilaceae</taxon>
        <taxon>Piscinibacter</taxon>
    </lineage>
</organism>
<dbReference type="PANTHER" id="PTHR43736:SF1">
    <property type="entry name" value="DIHYDRONEOPTERIN TRIPHOSPHATE DIPHOSPHATASE"/>
    <property type="match status" value="1"/>
</dbReference>
<dbReference type="Proteomes" id="UP000037660">
    <property type="component" value="Unassembled WGS sequence"/>
</dbReference>
<dbReference type="InterPro" id="IPR033713">
    <property type="entry name" value="NudJ"/>
</dbReference>
<dbReference type="GO" id="GO:0017111">
    <property type="term" value="F:ribonucleoside triphosphate phosphatase activity"/>
    <property type="evidence" value="ECO:0007669"/>
    <property type="project" value="InterPro"/>
</dbReference>
<dbReference type="EC" id="3.6.1.-" evidence="4"/>